<reference evidence="2 4" key="2">
    <citation type="submission" date="2016-10" db="EMBL/GenBank/DDBJ databases">
        <authorList>
            <person name="de Groot N.N."/>
        </authorList>
    </citation>
    <scope>NUCLEOTIDE SEQUENCE [LARGE SCALE GENOMIC DNA]</scope>
    <source>
        <strain evidence="2 4">CGMCC 1.10210</strain>
    </source>
</reference>
<dbReference type="EMBL" id="LAPV01000166">
    <property type="protein sequence ID" value="KKC31490.1"/>
    <property type="molecule type" value="Genomic_DNA"/>
</dbReference>
<dbReference type="PATRIC" id="fig|728005.3.peg.2020"/>
<dbReference type="Proteomes" id="UP000182258">
    <property type="component" value="Unassembled WGS sequence"/>
</dbReference>
<dbReference type="EMBL" id="FOMB01000001">
    <property type="protein sequence ID" value="SFB99163.1"/>
    <property type="molecule type" value="Genomic_DNA"/>
</dbReference>
<gene>
    <name evidence="2" type="ORF">SAMN04488059_101291</name>
    <name evidence="1" type="ORF">WH91_18800</name>
</gene>
<evidence type="ECO:0000313" key="1">
    <source>
        <dbReference type="EMBL" id="KKC31490.1"/>
    </source>
</evidence>
<reference evidence="1 3" key="1">
    <citation type="submission" date="2015-03" db="EMBL/GenBank/DDBJ databases">
        <authorList>
            <person name="Lepp D."/>
            <person name="Hassan Y.I."/>
            <person name="Li X.-Z."/>
            <person name="Zhou T."/>
        </authorList>
    </citation>
    <scope>NUCLEOTIDE SEQUENCE [LARGE SCALE GENOMIC DNA]</scope>
    <source>
        <strain evidence="1 3">Cr7-05</strain>
    </source>
</reference>
<keyword evidence="3" id="KW-1185">Reference proteome</keyword>
<proteinExistence type="predicted"/>
<accession>A0A0F5PSA0</accession>
<dbReference type="Proteomes" id="UP000033519">
    <property type="component" value="Unassembled WGS sequence"/>
</dbReference>
<dbReference type="AlphaFoldDB" id="A0A0F5PSA0"/>
<evidence type="ECO:0000313" key="2">
    <source>
        <dbReference type="EMBL" id="SFB99163.1"/>
    </source>
</evidence>
<dbReference type="OrthoDB" id="7950538at2"/>
<evidence type="ECO:0000313" key="4">
    <source>
        <dbReference type="Proteomes" id="UP000182258"/>
    </source>
</evidence>
<dbReference type="RefSeq" id="WP_046172537.1">
    <property type="nucleotide sequence ID" value="NZ_FOMB01000001.1"/>
</dbReference>
<name>A0A0F5PSA0_9HYPH</name>
<organism evidence="2 4">
    <name type="scientific">Devosia psychrophila</name>
    <dbReference type="NCBI Taxonomy" id="728005"/>
    <lineage>
        <taxon>Bacteria</taxon>
        <taxon>Pseudomonadati</taxon>
        <taxon>Pseudomonadota</taxon>
        <taxon>Alphaproteobacteria</taxon>
        <taxon>Hyphomicrobiales</taxon>
        <taxon>Devosiaceae</taxon>
        <taxon>Devosia</taxon>
    </lineage>
</organism>
<protein>
    <submittedName>
        <fullName evidence="2">Uncharacterized protein</fullName>
    </submittedName>
</protein>
<evidence type="ECO:0000313" key="3">
    <source>
        <dbReference type="Proteomes" id="UP000033519"/>
    </source>
</evidence>
<dbReference type="STRING" id="728005.SAMN04488059_101291"/>
<sequence>MHKYQVGQVLDLLPNRGASSRKAGECKIVALLPYEGHVIQYRVQSTTESHQRIVSENDLKLGAGELLQLGTRED</sequence>